<dbReference type="EMBL" id="DF820488">
    <property type="protein sequence ID" value="GAK30860.1"/>
    <property type="molecule type" value="Genomic_DNA"/>
</dbReference>
<feature type="domain" description="Enoyl reductase (ER)" evidence="3">
    <location>
        <begin position="10"/>
        <end position="312"/>
    </location>
</feature>
<dbReference type="Pfam" id="PF13602">
    <property type="entry name" value="ADH_zinc_N_2"/>
    <property type="match status" value="1"/>
</dbReference>
<protein>
    <submittedName>
        <fullName evidence="4">NADPH:quinone reductase related Zn-dependent oxidoreductase</fullName>
    </submittedName>
</protein>
<dbReference type="SUPFAM" id="SSF51735">
    <property type="entry name" value="NAD(P)-binding Rossmann-fold domains"/>
    <property type="match status" value="1"/>
</dbReference>
<sequence>MQAIVVKEAGGPSKLTYEERPLPVVKAGWSLIKFKAFGLNHAESITRAGGSPAVKFPRVIGIEAVGVIADSTSEALPVAMKVMTLMGEMGRQFDGSYAEYGLIPNEQIYPLEIDLPWTQLATIPESGYTAYGSIKLSKIKAGQHVLIRGGTSSVGLAALKILKALHVRVASSTRRFEKLAFLQAEGADEAILDQDGLLQTSDHYDAIIDFVGSKSLVDSLGHLKSLGGYITVTGELADEWSMKDFSAFMIPMGSYLTNFQSTLVNRTWLEELVKLIADNDLHFPIGAVFPFTEIVAAHELLDSGQANGKIIVEI</sequence>
<dbReference type="Gene3D" id="3.90.180.10">
    <property type="entry name" value="Medium-chain alcohol dehydrogenases, catalytic domain"/>
    <property type="match status" value="1"/>
</dbReference>
<dbReference type="Gene3D" id="3.40.50.720">
    <property type="entry name" value="NAD(P)-binding Rossmann-like Domain"/>
    <property type="match status" value="1"/>
</dbReference>
<dbReference type="RefSeq" id="WP_027698924.1">
    <property type="nucleotide sequence ID" value="NZ_DF820488.1"/>
</dbReference>
<evidence type="ECO:0000259" key="3">
    <source>
        <dbReference type="SMART" id="SM00829"/>
    </source>
</evidence>
<dbReference type="PANTHER" id="PTHR48106">
    <property type="entry name" value="QUINONE OXIDOREDUCTASE PIG3-RELATED"/>
    <property type="match status" value="1"/>
</dbReference>
<keyword evidence="5" id="KW-1185">Reference proteome</keyword>
<dbReference type="GO" id="GO:0070402">
    <property type="term" value="F:NADPH binding"/>
    <property type="evidence" value="ECO:0007669"/>
    <property type="project" value="TreeGrafter"/>
</dbReference>
<keyword evidence="1" id="KW-0521">NADP</keyword>
<dbReference type="InterPro" id="IPR013154">
    <property type="entry name" value="ADH-like_N"/>
</dbReference>
<proteinExistence type="predicted"/>
<evidence type="ECO:0000256" key="2">
    <source>
        <dbReference type="ARBA" id="ARBA00023002"/>
    </source>
</evidence>
<dbReference type="SUPFAM" id="SSF50129">
    <property type="entry name" value="GroES-like"/>
    <property type="match status" value="1"/>
</dbReference>
<dbReference type="STRING" id="1329250.WOSG25_051330"/>
<reference evidence="5" key="1">
    <citation type="journal article" date="2014" name="Genome Announc.">
        <title>Draft genome sequence of Weissella oryzae SG25T, isolated from fermented rice grains.</title>
        <authorList>
            <person name="Tanizawa Y."/>
            <person name="Fujisawa T."/>
            <person name="Mochizuki T."/>
            <person name="Kaminuma E."/>
            <person name="Suzuki Y."/>
            <person name="Nakamura Y."/>
            <person name="Tohno M."/>
        </authorList>
    </citation>
    <scope>NUCLEOTIDE SEQUENCE [LARGE SCALE GENOMIC DNA]</scope>
    <source>
        <strain evidence="5">DSM 25784 / JCM 18191 / LMG 30913 / SG25</strain>
    </source>
</reference>
<dbReference type="OrthoDB" id="9792162at2"/>
<dbReference type="Proteomes" id="UP000030643">
    <property type="component" value="Unassembled WGS sequence"/>
</dbReference>
<dbReference type="InterPro" id="IPR036291">
    <property type="entry name" value="NAD(P)-bd_dom_sf"/>
</dbReference>
<dbReference type="eggNOG" id="COG0604">
    <property type="taxonomic scope" value="Bacteria"/>
</dbReference>
<evidence type="ECO:0000313" key="5">
    <source>
        <dbReference type="Proteomes" id="UP000030643"/>
    </source>
</evidence>
<name>A0A069CSS9_WEIOS</name>
<evidence type="ECO:0000313" key="4">
    <source>
        <dbReference type="EMBL" id="GAK30860.1"/>
    </source>
</evidence>
<accession>A0A069CSS9</accession>
<dbReference type="AlphaFoldDB" id="A0A069CSS9"/>
<organism evidence="4 5">
    <name type="scientific">Weissella oryzae (strain DSM 25784 / JCM 18191 / LMG 30913 / SG25)</name>
    <dbReference type="NCBI Taxonomy" id="1329250"/>
    <lineage>
        <taxon>Bacteria</taxon>
        <taxon>Bacillati</taxon>
        <taxon>Bacillota</taxon>
        <taxon>Bacilli</taxon>
        <taxon>Lactobacillales</taxon>
        <taxon>Lactobacillaceae</taxon>
        <taxon>Weissella</taxon>
    </lineage>
</organism>
<dbReference type="PANTHER" id="PTHR48106:SF18">
    <property type="entry name" value="QUINONE OXIDOREDUCTASE PIG3"/>
    <property type="match status" value="1"/>
</dbReference>
<dbReference type="Pfam" id="PF08240">
    <property type="entry name" value="ADH_N"/>
    <property type="match status" value="1"/>
</dbReference>
<keyword evidence="2" id="KW-0560">Oxidoreductase</keyword>
<gene>
    <name evidence="4" type="ORF">WOSG25_051330</name>
</gene>
<evidence type="ECO:0000256" key="1">
    <source>
        <dbReference type="ARBA" id="ARBA00022857"/>
    </source>
</evidence>
<dbReference type="InterPro" id="IPR020843">
    <property type="entry name" value="ER"/>
</dbReference>
<dbReference type="GO" id="GO:0016651">
    <property type="term" value="F:oxidoreductase activity, acting on NAD(P)H"/>
    <property type="evidence" value="ECO:0007669"/>
    <property type="project" value="TreeGrafter"/>
</dbReference>
<dbReference type="InterPro" id="IPR011032">
    <property type="entry name" value="GroES-like_sf"/>
</dbReference>
<dbReference type="SMART" id="SM00829">
    <property type="entry name" value="PKS_ER"/>
    <property type="match status" value="1"/>
</dbReference>